<dbReference type="Proteomes" id="UP000232060">
    <property type="component" value="Unassembled WGS sequence"/>
</dbReference>
<organism evidence="1 2">
    <name type="scientific">Aeromonas lusitana</name>
    <dbReference type="NCBI Taxonomy" id="931529"/>
    <lineage>
        <taxon>Bacteria</taxon>
        <taxon>Pseudomonadati</taxon>
        <taxon>Pseudomonadota</taxon>
        <taxon>Gammaproteobacteria</taxon>
        <taxon>Aeromonadales</taxon>
        <taxon>Aeromonadaceae</taxon>
        <taxon>Aeromonas</taxon>
    </lineage>
</organism>
<dbReference type="InterPro" id="IPR011009">
    <property type="entry name" value="Kinase-like_dom_sf"/>
</dbReference>
<dbReference type="OrthoDB" id="5584901at2"/>
<dbReference type="SUPFAM" id="SSF56112">
    <property type="entry name" value="Protein kinase-like (PK-like)"/>
    <property type="match status" value="1"/>
</dbReference>
<evidence type="ECO:0000313" key="2">
    <source>
        <dbReference type="Proteomes" id="UP000232060"/>
    </source>
</evidence>
<gene>
    <name evidence="1" type="ORF">CUC44_20820</name>
</gene>
<keyword evidence="2" id="KW-1185">Reference proteome</keyword>
<sequence>MTLTSLHFNGRKHYYLLINDDLKLPNLILAQTSQTRRFEEQGSSLFWHHPSSSSLCKLVPDKYPRWSLRWFCRDLLSKRLIGHIDAFREYRSNRLIRQAGLNVVPCKAAGLALNPLNPLASFLAVQYLQDHQSGDAYFRQADETGRLALLRQMAKDIFQLARQGYYHRDLHLGNLMQAPSGAIVWIDTHVRRLPLLQSQRRQALIASLEPGKLFGQGYRDYLLAQLERLVIVHRAALKNAP</sequence>
<dbReference type="AlphaFoldDB" id="A0A2M8H434"/>
<accession>A0A2M8H434</accession>
<dbReference type="EMBL" id="PGCP01000058">
    <property type="protein sequence ID" value="PJC91261.1"/>
    <property type="molecule type" value="Genomic_DNA"/>
</dbReference>
<protein>
    <submittedName>
        <fullName evidence="1">Uncharacterized protein</fullName>
    </submittedName>
</protein>
<dbReference type="Pfam" id="PF06293">
    <property type="entry name" value="Kdo"/>
    <property type="match status" value="1"/>
</dbReference>
<comment type="caution">
    <text evidence="1">The sequence shown here is derived from an EMBL/GenBank/DDBJ whole genome shotgun (WGS) entry which is preliminary data.</text>
</comment>
<name>A0A2M8H434_9GAMM</name>
<reference evidence="1 2" key="1">
    <citation type="submission" date="2017-11" db="EMBL/GenBank/DDBJ databases">
        <title>Draft genome sequence of environmental isolate Aeromonas lusitania sp. nov. MDC 2473.</title>
        <authorList>
            <person name="Colston S.M."/>
            <person name="Navarro A."/>
            <person name="Martinez-Murcia A.J."/>
            <person name="Graf J."/>
        </authorList>
    </citation>
    <scope>NUCLEOTIDE SEQUENCE [LARGE SCALE GENOMIC DNA]</scope>
    <source>
        <strain evidence="1 2">MDC 2473</strain>
    </source>
</reference>
<proteinExistence type="predicted"/>
<evidence type="ECO:0000313" key="1">
    <source>
        <dbReference type="EMBL" id="PJC91261.1"/>
    </source>
</evidence>
<dbReference type="RefSeq" id="WP_100861752.1">
    <property type="nucleotide sequence ID" value="NZ_PGCP01000058.1"/>
</dbReference>